<evidence type="ECO:0000313" key="2">
    <source>
        <dbReference type="Proteomes" id="UP000002881"/>
    </source>
</evidence>
<dbReference type="STRING" id="660470.Theba_1312"/>
<protein>
    <submittedName>
        <fullName evidence="1">Uncharacterized protein</fullName>
    </submittedName>
</protein>
<dbReference type="Proteomes" id="UP000002881">
    <property type="component" value="Chromosome"/>
</dbReference>
<sequence length="100" mass="11410" precursor="true">MIVSMSLLVAYNRLSNATQTAVAKENIRRLLAEFVEHKNDPVTQNDLDKALEDAEYSEYEIKLFSRTESQELSDLVVYRIEFGIVNSSGGDELYVSKYEP</sequence>
<name>I2F4Z7_9BACT</name>
<dbReference type="AlphaFoldDB" id="I2F4Z7"/>
<keyword evidence="2" id="KW-1185">Reference proteome</keyword>
<dbReference type="EMBL" id="CP003532">
    <property type="protein sequence ID" value="AFK07000.1"/>
    <property type="molecule type" value="Genomic_DNA"/>
</dbReference>
<dbReference type="KEGG" id="mpg:Theba_1312"/>
<reference evidence="1 2" key="1">
    <citation type="journal article" date="2012" name="Genome Biol. Evol.">
        <title>Genome Sequence of the Mesophilic Thermotogales Bacterium Mesotoga prima MesG1.Ag.4.2 Reveals the Largest Thermotogales Genome To Date.</title>
        <authorList>
            <person name="Zhaxybayeva O."/>
            <person name="Swithers K.S."/>
            <person name="Foght J."/>
            <person name="Green A.G."/>
            <person name="Bruce D."/>
            <person name="Detter C."/>
            <person name="Han S."/>
            <person name="Teshima H."/>
            <person name="Han J."/>
            <person name="Woyke T."/>
            <person name="Pitluck S."/>
            <person name="Nolan M."/>
            <person name="Ivanova N."/>
            <person name="Pati A."/>
            <person name="Land M.L."/>
            <person name="Dlutek M."/>
            <person name="Doolittle W.F."/>
            <person name="Noll K.M."/>
            <person name="Nesbo C.L."/>
        </authorList>
    </citation>
    <scope>NUCLEOTIDE SEQUENCE [LARGE SCALE GENOMIC DNA]</scope>
    <source>
        <strain evidence="2">mesG1.Ag.4.2</strain>
    </source>
</reference>
<gene>
    <name evidence="1" type="ORF">Theba_1312</name>
</gene>
<accession>I2F4Z7</accession>
<dbReference type="GeneID" id="87107116"/>
<dbReference type="RefSeq" id="WP_014730972.1">
    <property type="nucleotide sequence ID" value="NC_017934.1"/>
</dbReference>
<evidence type="ECO:0000313" key="1">
    <source>
        <dbReference type="EMBL" id="AFK07000.1"/>
    </source>
</evidence>
<proteinExistence type="predicted"/>
<dbReference type="HOGENOM" id="CLU_2302544_0_0_0"/>
<organism evidence="1 2">
    <name type="scientific">Mesotoga prima MesG1.Ag.4.2</name>
    <dbReference type="NCBI Taxonomy" id="660470"/>
    <lineage>
        <taxon>Bacteria</taxon>
        <taxon>Thermotogati</taxon>
        <taxon>Thermotogota</taxon>
        <taxon>Thermotogae</taxon>
        <taxon>Kosmotogales</taxon>
        <taxon>Kosmotogaceae</taxon>
        <taxon>Mesotoga</taxon>
    </lineage>
</organism>